<evidence type="ECO:0000259" key="1">
    <source>
        <dbReference type="Pfam" id="PF12867"/>
    </source>
</evidence>
<dbReference type="OrthoDB" id="31824at2"/>
<dbReference type="InterPro" id="IPR024775">
    <property type="entry name" value="DinB-like"/>
</dbReference>
<proteinExistence type="predicted"/>
<dbReference type="Pfam" id="PF12867">
    <property type="entry name" value="DinB_2"/>
    <property type="match status" value="1"/>
</dbReference>
<dbReference type="InterPro" id="IPR034660">
    <property type="entry name" value="DinB/YfiT-like"/>
</dbReference>
<name>A0A399EEU1_9DEIN</name>
<dbReference type="EMBL" id="QXDL01000099">
    <property type="protein sequence ID" value="RIH83137.1"/>
    <property type="molecule type" value="Genomic_DNA"/>
</dbReference>
<organism evidence="2 3">
    <name type="scientific">Calidithermus terrae</name>
    <dbReference type="NCBI Taxonomy" id="1408545"/>
    <lineage>
        <taxon>Bacteria</taxon>
        <taxon>Thermotogati</taxon>
        <taxon>Deinococcota</taxon>
        <taxon>Deinococci</taxon>
        <taxon>Thermales</taxon>
        <taxon>Thermaceae</taxon>
        <taxon>Calidithermus</taxon>
    </lineage>
</organism>
<comment type="caution">
    <text evidence="2">The sequence shown here is derived from an EMBL/GenBank/DDBJ whole genome shotgun (WGS) entry which is preliminary data.</text>
</comment>
<dbReference type="RefSeq" id="WP_027893260.1">
    <property type="nucleotide sequence ID" value="NZ_QXDL01000099.1"/>
</dbReference>
<protein>
    <submittedName>
        <fullName evidence="2">DinB superfamily protein</fullName>
    </submittedName>
</protein>
<dbReference type="AlphaFoldDB" id="A0A399EEU1"/>
<gene>
    <name evidence="2" type="ORF">Mterra_02377</name>
</gene>
<reference evidence="2 3" key="1">
    <citation type="submission" date="2018-08" db="EMBL/GenBank/DDBJ databases">
        <title>Meiothermus terrae DSM 26712 genome sequencing project.</title>
        <authorList>
            <person name="Da Costa M.S."/>
            <person name="Albuquerque L."/>
            <person name="Raposo P."/>
            <person name="Froufe H.J.C."/>
            <person name="Barroso C.S."/>
            <person name="Egas C."/>
        </authorList>
    </citation>
    <scope>NUCLEOTIDE SEQUENCE [LARGE SCALE GENOMIC DNA]</scope>
    <source>
        <strain evidence="2 3">DSM 26712</strain>
    </source>
</reference>
<dbReference type="Proteomes" id="UP000265715">
    <property type="component" value="Unassembled WGS sequence"/>
</dbReference>
<dbReference type="Gene3D" id="1.20.120.450">
    <property type="entry name" value="dinb family like domain"/>
    <property type="match status" value="1"/>
</dbReference>
<sequence length="178" mass="19733">MQTPTRLPPFLRGDIEGVHPLVSVWLRNLEEVEETVDRWAADLGPEGFWWLPAEGANAVGGLVRHVGMASARLYFRGTGQEIPQAYRLLPPEQLRVTHEPPAAVLEEFRANLRLVRDGLSRLEQPDLEAPCSWGDFAPVPALYVFDHIAAHAQHHAGQIITTRKLWNALKSPGGGVLS</sequence>
<keyword evidence="3" id="KW-1185">Reference proteome</keyword>
<evidence type="ECO:0000313" key="2">
    <source>
        <dbReference type="EMBL" id="RIH83137.1"/>
    </source>
</evidence>
<evidence type="ECO:0000313" key="3">
    <source>
        <dbReference type="Proteomes" id="UP000265715"/>
    </source>
</evidence>
<dbReference type="SUPFAM" id="SSF109854">
    <property type="entry name" value="DinB/YfiT-like putative metalloenzymes"/>
    <property type="match status" value="1"/>
</dbReference>
<accession>A0A399EEU1</accession>
<feature type="domain" description="DinB-like" evidence="1">
    <location>
        <begin position="29"/>
        <end position="159"/>
    </location>
</feature>